<reference evidence="3" key="1">
    <citation type="journal article" date="2012" name="Science">
        <title>The Paleozoic origin of enzymatic lignin decomposition reconstructed from 31 fungal genomes.</title>
        <authorList>
            <person name="Floudas D."/>
            <person name="Binder M."/>
            <person name="Riley R."/>
            <person name="Barry K."/>
            <person name="Blanchette R.A."/>
            <person name="Henrissat B."/>
            <person name="Martinez A.T."/>
            <person name="Otillar R."/>
            <person name="Spatafora J.W."/>
            <person name="Yadav J.S."/>
            <person name="Aerts A."/>
            <person name="Benoit I."/>
            <person name="Boyd A."/>
            <person name="Carlson A."/>
            <person name="Copeland A."/>
            <person name="Coutinho P.M."/>
            <person name="de Vries R.P."/>
            <person name="Ferreira P."/>
            <person name="Findley K."/>
            <person name="Foster B."/>
            <person name="Gaskell J."/>
            <person name="Glotzer D."/>
            <person name="Gorecki P."/>
            <person name="Heitman J."/>
            <person name="Hesse C."/>
            <person name="Hori C."/>
            <person name="Igarashi K."/>
            <person name="Jurgens J.A."/>
            <person name="Kallen N."/>
            <person name="Kersten P."/>
            <person name="Kohler A."/>
            <person name="Kuees U."/>
            <person name="Kumar T.K.A."/>
            <person name="Kuo A."/>
            <person name="LaButti K."/>
            <person name="Larrondo L.F."/>
            <person name="Lindquist E."/>
            <person name="Ling A."/>
            <person name="Lombard V."/>
            <person name="Lucas S."/>
            <person name="Lundell T."/>
            <person name="Martin R."/>
            <person name="McLaughlin D.J."/>
            <person name="Morgenstern I."/>
            <person name="Morin E."/>
            <person name="Murat C."/>
            <person name="Nagy L.G."/>
            <person name="Nolan M."/>
            <person name="Ohm R.A."/>
            <person name="Patyshakuliyeva A."/>
            <person name="Rokas A."/>
            <person name="Ruiz-Duenas F.J."/>
            <person name="Sabat G."/>
            <person name="Salamov A."/>
            <person name="Samejima M."/>
            <person name="Schmutz J."/>
            <person name="Slot J.C."/>
            <person name="St John F."/>
            <person name="Stenlid J."/>
            <person name="Sun H."/>
            <person name="Sun S."/>
            <person name="Syed K."/>
            <person name="Tsang A."/>
            <person name="Wiebenga A."/>
            <person name="Young D."/>
            <person name="Pisabarro A."/>
            <person name="Eastwood D.C."/>
            <person name="Martin F."/>
            <person name="Cullen D."/>
            <person name="Grigoriev I.V."/>
            <person name="Hibbett D.S."/>
        </authorList>
    </citation>
    <scope>NUCLEOTIDE SEQUENCE [LARGE SCALE GENOMIC DNA]</scope>
    <source>
        <strain evidence="3">TFB10046</strain>
    </source>
</reference>
<accession>J0LDG5</accession>
<keyword evidence="3" id="KW-1185">Reference proteome</keyword>
<sequence length="481" mass="54695">MTPPLLREAFATILQDMRWQLADATPRRILHNAGFMTNLRRMLQWGSRPDDPPLSELHPSLGNLDHVAYLINDIRQPLFPQGTDFHGAQDLLQQHLQLPVEQQYIRYAEELQLPGSAKRDRMVICMFPEQSQRLLDSKRVEVDIAFKRVTSWYEFEMVAWDDETCRSMTLCRAFLTSMTAEAHLALYRQIFAIAEKDTGRKPRFHHLHGDGFEVWTADDDKGHALGLGKFLQELAQSLDDPDRYEPHKRLCDLTPYEHLARFLRLCLVHFKRNIKKLEHRVTTQVYQAMLSLAACETHADFNGACTLIRSGGKAAANWLKEKELFGLAALYHPLSKIPLELWLAGNPTTNGVEQKHRDINRDGKGLTLLGGINRGMQHDIRERSQAELARNEGVDSRYKTSTPAHRQYRRIQRAIRTEKRKLLADGDSGVNPPKAKRSAAAPTARAVCTSSSTAVNNTPSYLTTVPIPVHAEFAQPSELTE</sequence>
<evidence type="ECO:0000313" key="3">
    <source>
        <dbReference type="Proteomes" id="UP000006514"/>
    </source>
</evidence>
<evidence type="ECO:0008006" key="4">
    <source>
        <dbReference type="Google" id="ProtNLM"/>
    </source>
</evidence>
<gene>
    <name evidence="2" type="ORF">AURDEDRAFT_176300</name>
</gene>
<dbReference type="EMBL" id="JH687929">
    <property type="protein sequence ID" value="EJD34665.1"/>
    <property type="molecule type" value="Genomic_DNA"/>
</dbReference>
<evidence type="ECO:0000313" key="2">
    <source>
        <dbReference type="EMBL" id="EJD34665.1"/>
    </source>
</evidence>
<dbReference type="OMA" id="ACETHAD"/>
<dbReference type="InParanoid" id="J0LDG5"/>
<name>J0LDG5_AURST</name>
<feature type="region of interest" description="Disordered" evidence="1">
    <location>
        <begin position="422"/>
        <end position="443"/>
    </location>
</feature>
<dbReference type="OrthoDB" id="3246731at2759"/>
<protein>
    <recommendedName>
        <fullName evidence="4">MULE transposase domain-containing protein</fullName>
    </recommendedName>
</protein>
<proteinExistence type="predicted"/>
<dbReference type="eggNOG" id="ENOG502S31A">
    <property type="taxonomic scope" value="Eukaryota"/>
</dbReference>
<dbReference type="Proteomes" id="UP000006514">
    <property type="component" value="Unassembled WGS sequence"/>
</dbReference>
<dbReference type="AlphaFoldDB" id="J0LDG5"/>
<evidence type="ECO:0000256" key="1">
    <source>
        <dbReference type="SAM" id="MobiDB-lite"/>
    </source>
</evidence>
<dbReference type="KEGG" id="adl:AURDEDRAFT_176300"/>
<organism evidence="2 3">
    <name type="scientific">Auricularia subglabra (strain TFB-10046 / SS5)</name>
    <name type="common">White-rot fungus</name>
    <name type="synonym">Auricularia delicata (strain TFB10046)</name>
    <dbReference type="NCBI Taxonomy" id="717982"/>
    <lineage>
        <taxon>Eukaryota</taxon>
        <taxon>Fungi</taxon>
        <taxon>Dikarya</taxon>
        <taxon>Basidiomycota</taxon>
        <taxon>Agaricomycotina</taxon>
        <taxon>Agaricomycetes</taxon>
        <taxon>Auriculariales</taxon>
        <taxon>Auriculariaceae</taxon>
        <taxon>Auricularia</taxon>
    </lineage>
</organism>